<dbReference type="Pfam" id="PF00326">
    <property type="entry name" value="Peptidase_S9"/>
    <property type="match status" value="1"/>
</dbReference>
<gene>
    <name evidence="2" type="ORF">SAMN05216421_1937</name>
</gene>
<keyword evidence="2" id="KW-0031">Aminopeptidase</keyword>
<feature type="domain" description="Peptidase S9 prolyl oligopeptidase catalytic" evidence="1">
    <location>
        <begin position="423"/>
        <end position="625"/>
    </location>
</feature>
<dbReference type="SUPFAM" id="SSF82171">
    <property type="entry name" value="DPP6 N-terminal domain-like"/>
    <property type="match status" value="1"/>
</dbReference>
<dbReference type="PANTHER" id="PTHR43056">
    <property type="entry name" value="PEPTIDASE S9 PROLYL OLIGOPEPTIDASE"/>
    <property type="match status" value="1"/>
</dbReference>
<dbReference type="InterPro" id="IPR029058">
    <property type="entry name" value="AB_hydrolase_fold"/>
</dbReference>
<dbReference type="GO" id="GO:0004177">
    <property type="term" value="F:aminopeptidase activity"/>
    <property type="evidence" value="ECO:0007669"/>
    <property type="project" value="UniProtKB-KW"/>
</dbReference>
<proteinExistence type="predicted"/>
<dbReference type="Proteomes" id="UP000243207">
    <property type="component" value="Chromosome I"/>
</dbReference>
<dbReference type="SUPFAM" id="SSF53474">
    <property type="entry name" value="alpha/beta-Hydrolases"/>
    <property type="match status" value="1"/>
</dbReference>
<dbReference type="Gene3D" id="3.40.50.1820">
    <property type="entry name" value="alpha/beta hydrolase"/>
    <property type="match status" value="1"/>
</dbReference>
<sequence length="628" mass="70077">MNAITKPSAVVESYGFWNSDFSAEHAVAGGGDYVDLCCDESRLLWIELLPATGRSVVMQWTEGSGVECLTPEINVRSRVYEYGGGALCLCGDTFAFVSAADQQIHSFCPATRRAQPLTARPGSRYGGLVYDALRNRIIAVEETREAAEVLHRIVSIDLIGHRQVLVEGSDFYNSPTVSDNGRELVWIEWNRPNLPWTRTRLCRARLNTAGGLQRTTTFGTGQNEAYQQPFFDADGTLMCLCDRNGYWQPWLVTAAGDFRRLPSQPGDHAPAPWTLGPRHVMALAKGWLALSWLDSGYGQLAFRHVDSAEERHLAPEYTRFRSLAANSRWLFCVAGSPDCTAAILRVDLQSDDVTVLHRTHSALGEEEIARPQQLRYRSGDGETAHGFFYAPHQSRVRGEEGSTPPLLIFTHGGPTSATYAVLDQRIQFWTQRGFAVADLNYRGSSGYGRAYRNRLQDSWGIVDVEDVLHAVEHLSRAQLIDPDRVFIRGSSAGGYTTLASLVAGGSLFRAGASLYGVSDPLQLRAVTHKFEADYIDWLIGDPQRDPQRYVERSPLQRAQRICTPVIFFQGLDDAVVLPEQTQQMYTALEENGVPVRCLNFEGEGHGFRQPHNQIRVLEEELAFYRARL</sequence>
<dbReference type="STRING" id="487184.SAMN05216421_1937"/>
<dbReference type="InterPro" id="IPR050585">
    <property type="entry name" value="Xaa-Pro_dipeptidyl-ppase/CocE"/>
</dbReference>
<keyword evidence="2" id="KW-0378">Hydrolase</keyword>
<dbReference type="InterPro" id="IPR001375">
    <property type="entry name" value="Peptidase_S9_cat"/>
</dbReference>
<dbReference type="AlphaFoldDB" id="A0A1H1U0W1"/>
<dbReference type="RefSeq" id="WP_093393807.1">
    <property type="nucleotide sequence ID" value="NZ_LT629736.1"/>
</dbReference>
<evidence type="ECO:0000313" key="3">
    <source>
        <dbReference type="Proteomes" id="UP000243207"/>
    </source>
</evidence>
<dbReference type="GO" id="GO:0006508">
    <property type="term" value="P:proteolysis"/>
    <property type="evidence" value="ECO:0007669"/>
    <property type="project" value="InterPro"/>
</dbReference>
<keyword evidence="3" id="KW-1185">Reference proteome</keyword>
<reference evidence="3" key="1">
    <citation type="submission" date="2016-10" db="EMBL/GenBank/DDBJ databases">
        <authorList>
            <person name="Varghese N."/>
            <person name="Submissions S."/>
        </authorList>
    </citation>
    <scope>NUCLEOTIDE SEQUENCE [LARGE SCALE GENOMIC DNA]</scope>
    <source>
        <strain evidence="3">NRRL B-51270</strain>
    </source>
</reference>
<organism evidence="2 3">
    <name type="scientific">Halopseudomonas xinjiangensis</name>
    <dbReference type="NCBI Taxonomy" id="487184"/>
    <lineage>
        <taxon>Bacteria</taxon>
        <taxon>Pseudomonadati</taxon>
        <taxon>Pseudomonadota</taxon>
        <taxon>Gammaproteobacteria</taxon>
        <taxon>Pseudomonadales</taxon>
        <taxon>Pseudomonadaceae</taxon>
        <taxon>Halopseudomonas</taxon>
    </lineage>
</organism>
<dbReference type="EMBL" id="LT629736">
    <property type="protein sequence ID" value="SDS66205.1"/>
    <property type="molecule type" value="Genomic_DNA"/>
</dbReference>
<evidence type="ECO:0000313" key="2">
    <source>
        <dbReference type="EMBL" id="SDS66205.1"/>
    </source>
</evidence>
<dbReference type="GO" id="GO:0008236">
    <property type="term" value="F:serine-type peptidase activity"/>
    <property type="evidence" value="ECO:0007669"/>
    <property type="project" value="InterPro"/>
</dbReference>
<accession>A0A1H1U0W1</accession>
<evidence type="ECO:0000259" key="1">
    <source>
        <dbReference type="Pfam" id="PF00326"/>
    </source>
</evidence>
<name>A0A1H1U0W1_9GAMM</name>
<keyword evidence="2" id="KW-0645">Protease</keyword>
<protein>
    <submittedName>
        <fullName evidence="2">Dipeptidyl aminopeptidase/acylaminoacyl peptidase</fullName>
    </submittedName>
</protein>
<dbReference type="OrthoDB" id="4269629at2"/>
<dbReference type="PANTHER" id="PTHR43056:SF5">
    <property type="entry name" value="PEPTIDASE S9 PROLYL OLIGOPEPTIDASE CATALYTIC DOMAIN-CONTAINING PROTEIN"/>
    <property type="match status" value="1"/>
</dbReference>